<dbReference type="PROSITE" id="PS00028">
    <property type="entry name" value="ZINC_FINGER_C2H2_1"/>
    <property type="match status" value="2"/>
</dbReference>
<proteinExistence type="predicted"/>
<feature type="domain" description="C2H2-type" evidence="5">
    <location>
        <begin position="65"/>
        <end position="87"/>
    </location>
</feature>
<dbReference type="PANTHER" id="PTHR45762:SF3">
    <property type="entry name" value="ZINC-FINGER PROTEIN AT 72D, ISOFORM B"/>
    <property type="match status" value="1"/>
</dbReference>
<dbReference type="InterPro" id="IPR003604">
    <property type="entry name" value="Matrin/U1-like-C_Znf_C2H2"/>
</dbReference>
<keyword evidence="3" id="KW-0862">Zinc</keyword>
<dbReference type="GO" id="GO:0003727">
    <property type="term" value="F:single-stranded RNA binding"/>
    <property type="evidence" value="ECO:0007669"/>
    <property type="project" value="TreeGrafter"/>
</dbReference>
<sequence length="282" mass="32180">MKLLHFRSSRHMKNDSRGIKSLQHRERNWKKAFICARTDPPLPTPQSALHSVMESSSETLQKYYCNICKKQCTSSESYDLHVLSKTHCMKVLMVEMGVKLANVNASGMGSSSNSIETNSYSKAVQRPTTDEIDSINTPKSFEYTSDIPPPFPSPEASDQQQNVNDPQLLPVENAYHKEDQDAWITETHQERYKICVLCDKIFKGPIAYEEHLQGISHKQRTFLRNVGASTFHNSVGYNTGAVPKYYCTTCKKQCAGRREYGEHILSNFHLKQKRNTEVNNIK</sequence>
<evidence type="ECO:0000256" key="4">
    <source>
        <dbReference type="SAM" id="MobiDB-lite"/>
    </source>
</evidence>
<protein>
    <recommendedName>
        <fullName evidence="5">C2H2-type domain-containing protein</fullName>
    </recommendedName>
</protein>
<keyword evidence="7" id="KW-1185">Reference proteome</keyword>
<evidence type="ECO:0000256" key="1">
    <source>
        <dbReference type="ARBA" id="ARBA00022723"/>
    </source>
</evidence>
<dbReference type="InterPro" id="IPR013087">
    <property type="entry name" value="Znf_C2H2_type"/>
</dbReference>
<keyword evidence="1" id="KW-0479">Metal-binding</keyword>
<dbReference type="GO" id="GO:0003725">
    <property type="term" value="F:double-stranded RNA binding"/>
    <property type="evidence" value="ECO:0007669"/>
    <property type="project" value="TreeGrafter"/>
</dbReference>
<dbReference type="Proteomes" id="UP000887116">
    <property type="component" value="Unassembled WGS sequence"/>
</dbReference>
<feature type="domain" description="C2H2-type" evidence="5">
    <location>
        <begin position="247"/>
        <end position="269"/>
    </location>
</feature>
<name>A0A8X6I1E8_TRICU</name>
<evidence type="ECO:0000256" key="3">
    <source>
        <dbReference type="ARBA" id="ARBA00022833"/>
    </source>
</evidence>
<dbReference type="InterPro" id="IPR022755">
    <property type="entry name" value="Znf_C2H2_jaz"/>
</dbReference>
<dbReference type="Gene3D" id="3.30.160.60">
    <property type="entry name" value="Classic Zinc Finger"/>
    <property type="match status" value="2"/>
</dbReference>
<reference evidence="6" key="1">
    <citation type="submission" date="2020-07" db="EMBL/GenBank/DDBJ databases">
        <title>Multicomponent nature underlies the extraordinary mechanical properties of spider dragline silk.</title>
        <authorList>
            <person name="Kono N."/>
            <person name="Nakamura H."/>
            <person name="Mori M."/>
            <person name="Yoshida Y."/>
            <person name="Ohtoshi R."/>
            <person name="Malay A.D."/>
            <person name="Moran D.A.P."/>
            <person name="Tomita M."/>
            <person name="Numata K."/>
            <person name="Arakawa K."/>
        </authorList>
    </citation>
    <scope>NUCLEOTIDE SEQUENCE</scope>
</reference>
<dbReference type="SUPFAM" id="SSF57667">
    <property type="entry name" value="beta-beta-alpha zinc fingers"/>
    <property type="match status" value="2"/>
</dbReference>
<feature type="compositionally biased region" description="Low complexity" evidence="4">
    <location>
        <begin position="110"/>
        <end position="121"/>
    </location>
</feature>
<accession>A0A8X6I1E8</accession>
<dbReference type="InterPro" id="IPR036236">
    <property type="entry name" value="Znf_C2H2_sf"/>
</dbReference>
<evidence type="ECO:0000256" key="2">
    <source>
        <dbReference type="ARBA" id="ARBA00022771"/>
    </source>
</evidence>
<gene>
    <name evidence="6" type="ORF">TNCT_548751</name>
</gene>
<dbReference type="SMART" id="SM00355">
    <property type="entry name" value="ZnF_C2H2"/>
    <property type="match status" value="3"/>
</dbReference>
<dbReference type="Pfam" id="PF12171">
    <property type="entry name" value="zf-C2H2_jaz"/>
    <property type="match status" value="1"/>
</dbReference>
<evidence type="ECO:0000313" key="6">
    <source>
        <dbReference type="EMBL" id="GFR33678.1"/>
    </source>
</evidence>
<feature type="region of interest" description="Disordered" evidence="4">
    <location>
        <begin position="107"/>
        <end position="161"/>
    </location>
</feature>
<dbReference type="GO" id="GO:0071011">
    <property type="term" value="C:precatalytic spliceosome"/>
    <property type="evidence" value="ECO:0007669"/>
    <property type="project" value="TreeGrafter"/>
</dbReference>
<evidence type="ECO:0000313" key="7">
    <source>
        <dbReference type="Proteomes" id="UP000887116"/>
    </source>
</evidence>
<dbReference type="EMBL" id="BMAO01029715">
    <property type="protein sequence ID" value="GFR33678.1"/>
    <property type="molecule type" value="Genomic_DNA"/>
</dbReference>
<dbReference type="PANTHER" id="PTHR45762">
    <property type="entry name" value="ZINC FINGER RNA-BINDING PROTEIN"/>
    <property type="match status" value="1"/>
</dbReference>
<dbReference type="OrthoDB" id="6461102at2759"/>
<comment type="caution">
    <text evidence="6">The sequence shown here is derived from an EMBL/GenBank/DDBJ whole genome shotgun (WGS) entry which is preliminary data.</text>
</comment>
<dbReference type="SMART" id="SM00451">
    <property type="entry name" value="ZnF_U1"/>
    <property type="match status" value="3"/>
</dbReference>
<evidence type="ECO:0000259" key="5">
    <source>
        <dbReference type="PROSITE" id="PS00028"/>
    </source>
</evidence>
<dbReference type="AlphaFoldDB" id="A0A8X6I1E8"/>
<dbReference type="Pfam" id="PF12874">
    <property type="entry name" value="zf-met"/>
    <property type="match status" value="1"/>
</dbReference>
<feature type="compositionally biased region" description="Polar residues" evidence="4">
    <location>
        <begin position="134"/>
        <end position="143"/>
    </location>
</feature>
<organism evidence="6 7">
    <name type="scientific">Trichonephila clavata</name>
    <name type="common">Joro spider</name>
    <name type="synonym">Nephila clavata</name>
    <dbReference type="NCBI Taxonomy" id="2740835"/>
    <lineage>
        <taxon>Eukaryota</taxon>
        <taxon>Metazoa</taxon>
        <taxon>Ecdysozoa</taxon>
        <taxon>Arthropoda</taxon>
        <taxon>Chelicerata</taxon>
        <taxon>Arachnida</taxon>
        <taxon>Araneae</taxon>
        <taxon>Araneomorphae</taxon>
        <taxon>Entelegynae</taxon>
        <taxon>Araneoidea</taxon>
        <taxon>Nephilidae</taxon>
        <taxon>Trichonephila</taxon>
    </lineage>
</organism>
<dbReference type="GO" id="GO:0008270">
    <property type="term" value="F:zinc ion binding"/>
    <property type="evidence" value="ECO:0007669"/>
    <property type="project" value="UniProtKB-KW"/>
</dbReference>
<keyword evidence="2" id="KW-0863">Zinc-finger</keyword>